<evidence type="ECO:0000256" key="1">
    <source>
        <dbReference type="ARBA" id="ARBA00004651"/>
    </source>
</evidence>
<dbReference type="AlphaFoldDB" id="A0A2U2MZI4"/>
<dbReference type="Proteomes" id="UP000245474">
    <property type="component" value="Unassembled WGS sequence"/>
</dbReference>
<dbReference type="PANTHER" id="PTHR32322">
    <property type="entry name" value="INNER MEMBRANE TRANSPORTER"/>
    <property type="match status" value="1"/>
</dbReference>
<dbReference type="EMBL" id="QFFI01000022">
    <property type="protein sequence ID" value="PWG62159.1"/>
    <property type="molecule type" value="Genomic_DNA"/>
</dbReference>
<feature type="transmembrane region" description="Helical" evidence="6">
    <location>
        <begin position="225"/>
        <end position="244"/>
    </location>
</feature>
<feature type="transmembrane region" description="Helical" evidence="6">
    <location>
        <begin position="280"/>
        <end position="298"/>
    </location>
</feature>
<feature type="transmembrane region" description="Helical" evidence="6">
    <location>
        <begin position="193"/>
        <end position="210"/>
    </location>
</feature>
<evidence type="ECO:0000256" key="5">
    <source>
        <dbReference type="ARBA" id="ARBA00023136"/>
    </source>
</evidence>
<name>A0A2U2MZI4_9GAMM</name>
<sequence length="311" mass="33533">MPPSGLGKRSLWLAYAGLAATALFWAANAVVARGTSAEIPPLALSFWRWVLALLIIAPVGVPQVLAHWQTVRRYWRSLTVLAALSVGLFNTLLYLAAQTTSALNIALINSAMPVLVTLLAWLLLRDPVGRWRAVGIAFAFVGVVLIIGRGDPGNLLRLAFQPGDALMVGAITSWGLFSVLLRRQAVPLPPLPFLTVQIALGLPVILPFYLWETAVHGPFVPAPELLWVFPFVAIFPGILAYRFWNHGVGRIGPSRAAMFLYLVPVFAAVLGGVFLGERLAPFHAAGGACILLGLFLATRPQADAAQLRAQR</sequence>
<evidence type="ECO:0000256" key="3">
    <source>
        <dbReference type="ARBA" id="ARBA00022692"/>
    </source>
</evidence>
<feature type="transmembrane region" description="Helical" evidence="6">
    <location>
        <begin position="131"/>
        <end position="148"/>
    </location>
</feature>
<evidence type="ECO:0000313" key="8">
    <source>
        <dbReference type="EMBL" id="PWG62159.1"/>
    </source>
</evidence>
<keyword evidence="2" id="KW-1003">Cell membrane</keyword>
<reference evidence="8 9" key="1">
    <citation type="submission" date="2018-05" db="EMBL/GenBank/DDBJ databases">
        <title>Spiribacter halobius sp. nov., a moderately halophilic bacterium isolated from marine solar saltern.</title>
        <authorList>
            <person name="Zheng W.-S."/>
            <person name="Lu D.-C."/>
            <person name="Du Z.-J."/>
        </authorList>
    </citation>
    <scope>NUCLEOTIDE SEQUENCE [LARGE SCALE GENOMIC DNA]</scope>
    <source>
        <strain evidence="8 9">E85</strain>
    </source>
</reference>
<dbReference type="Pfam" id="PF00892">
    <property type="entry name" value="EamA"/>
    <property type="match status" value="2"/>
</dbReference>
<comment type="caution">
    <text evidence="8">The sequence shown here is derived from an EMBL/GenBank/DDBJ whole genome shotgun (WGS) entry which is preliminary data.</text>
</comment>
<dbReference type="OrthoDB" id="4167046at2"/>
<dbReference type="SUPFAM" id="SSF103481">
    <property type="entry name" value="Multidrug resistance efflux transporter EmrE"/>
    <property type="match status" value="2"/>
</dbReference>
<keyword evidence="4 6" id="KW-1133">Transmembrane helix</keyword>
<feature type="transmembrane region" description="Helical" evidence="6">
    <location>
        <begin position="12"/>
        <end position="34"/>
    </location>
</feature>
<dbReference type="GO" id="GO:0005886">
    <property type="term" value="C:plasma membrane"/>
    <property type="evidence" value="ECO:0007669"/>
    <property type="project" value="UniProtKB-SubCell"/>
</dbReference>
<accession>A0A2U2MZI4</accession>
<keyword evidence="5 6" id="KW-0472">Membrane</keyword>
<feature type="transmembrane region" description="Helical" evidence="6">
    <location>
        <begin position="103"/>
        <end position="124"/>
    </location>
</feature>
<evidence type="ECO:0000256" key="6">
    <source>
        <dbReference type="SAM" id="Phobius"/>
    </source>
</evidence>
<organism evidence="8 9">
    <name type="scientific">Sediminicurvatus halobius</name>
    <dbReference type="NCBI Taxonomy" id="2182432"/>
    <lineage>
        <taxon>Bacteria</taxon>
        <taxon>Pseudomonadati</taxon>
        <taxon>Pseudomonadota</taxon>
        <taxon>Gammaproteobacteria</taxon>
        <taxon>Chromatiales</taxon>
        <taxon>Ectothiorhodospiraceae</taxon>
        <taxon>Sediminicurvatus</taxon>
    </lineage>
</organism>
<evidence type="ECO:0000256" key="4">
    <source>
        <dbReference type="ARBA" id="ARBA00022989"/>
    </source>
</evidence>
<gene>
    <name evidence="8" type="ORF">DEM34_13585</name>
</gene>
<comment type="subcellular location">
    <subcellularLocation>
        <location evidence="1">Cell membrane</location>
        <topology evidence="1">Multi-pass membrane protein</topology>
    </subcellularLocation>
</comment>
<dbReference type="RefSeq" id="WP_109679362.1">
    <property type="nucleotide sequence ID" value="NZ_CP086615.1"/>
</dbReference>
<dbReference type="Gene3D" id="1.10.3730.20">
    <property type="match status" value="1"/>
</dbReference>
<proteinExistence type="predicted"/>
<feature type="transmembrane region" description="Helical" evidence="6">
    <location>
        <begin position="160"/>
        <end position="181"/>
    </location>
</feature>
<dbReference type="InterPro" id="IPR037185">
    <property type="entry name" value="EmrE-like"/>
</dbReference>
<feature type="transmembrane region" description="Helical" evidence="6">
    <location>
        <begin position="256"/>
        <end position="274"/>
    </location>
</feature>
<dbReference type="PANTHER" id="PTHR32322:SF18">
    <property type="entry name" value="S-ADENOSYLMETHIONINE_S-ADENOSYLHOMOCYSTEINE TRANSPORTER"/>
    <property type="match status" value="1"/>
</dbReference>
<keyword evidence="3 6" id="KW-0812">Transmembrane</keyword>
<protein>
    <submittedName>
        <fullName evidence="8">EamA family transporter</fullName>
    </submittedName>
</protein>
<feature type="transmembrane region" description="Helical" evidence="6">
    <location>
        <begin position="46"/>
        <end position="66"/>
    </location>
</feature>
<evidence type="ECO:0000256" key="2">
    <source>
        <dbReference type="ARBA" id="ARBA00022475"/>
    </source>
</evidence>
<dbReference type="InterPro" id="IPR050638">
    <property type="entry name" value="AA-Vitamin_Transporters"/>
</dbReference>
<evidence type="ECO:0000313" key="9">
    <source>
        <dbReference type="Proteomes" id="UP000245474"/>
    </source>
</evidence>
<keyword evidence="9" id="KW-1185">Reference proteome</keyword>
<dbReference type="InterPro" id="IPR000620">
    <property type="entry name" value="EamA_dom"/>
</dbReference>
<evidence type="ECO:0000259" key="7">
    <source>
        <dbReference type="Pfam" id="PF00892"/>
    </source>
</evidence>
<feature type="domain" description="EamA" evidence="7">
    <location>
        <begin position="15"/>
        <end position="147"/>
    </location>
</feature>
<feature type="domain" description="EamA" evidence="7">
    <location>
        <begin position="162"/>
        <end position="298"/>
    </location>
</feature>
<feature type="transmembrane region" description="Helical" evidence="6">
    <location>
        <begin position="78"/>
        <end position="97"/>
    </location>
</feature>